<comment type="caution">
    <text evidence="2">The sequence shown here is derived from an EMBL/GenBank/DDBJ whole genome shotgun (WGS) entry which is preliminary data.</text>
</comment>
<organism evidence="2 3">
    <name type="scientific">Streptomyces spongiicola</name>
    <dbReference type="NCBI Taxonomy" id="1690221"/>
    <lineage>
        <taxon>Bacteria</taxon>
        <taxon>Bacillati</taxon>
        <taxon>Actinomycetota</taxon>
        <taxon>Actinomycetes</taxon>
        <taxon>Kitasatosporales</taxon>
        <taxon>Streptomycetaceae</taxon>
        <taxon>Streptomyces</taxon>
    </lineage>
</organism>
<dbReference type="AlphaFoldDB" id="A0A388SYS2"/>
<name>A0A388SYS2_9ACTN</name>
<evidence type="ECO:0000313" key="2">
    <source>
        <dbReference type="EMBL" id="GBQ00910.1"/>
    </source>
</evidence>
<feature type="region of interest" description="Disordered" evidence="1">
    <location>
        <begin position="46"/>
        <end position="91"/>
    </location>
</feature>
<evidence type="ECO:0000256" key="1">
    <source>
        <dbReference type="SAM" id="MobiDB-lite"/>
    </source>
</evidence>
<reference evidence="2 3" key="1">
    <citation type="submission" date="2018-07" db="EMBL/GenBank/DDBJ databases">
        <title>Whole Genome Shotgun Sequence of Streptomyces spongiicola strain 531S.</title>
        <authorList>
            <person name="Dohra H."/>
            <person name="Kodani S."/>
        </authorList>
    </citation>
    <scope>NUCLEOTIDE SEQUENCE [LARGE SCALE GENOMIC DNA]</scope>
    <source>
        <strain evidence="2 3">531S</strain>
    </source>
</reference>
<dbReference type="EMBL" id="BGZL01000005">
    <property type="protein sequence ID" value="GBQ00910.1"/>
    <property type="molecule type" value="Genomic_DNA"/>
</dbReference>
<protein>
    <submittedName>
        <fullName evidence="2">Uncharacterized protein</fullName>
    </submittedName>
</protein>
<sequence length="103" mass="11245">MMEPRPLGGRGFVLFASLRPGIAFLRPLERYSLERIGDCGSEVEWRRRDTGDNGVDTVRADTADGRRGRMDRHQGLPGGGRSALGVRPCGPEPRICGAMRHGA</sequence>
<evidence type="ECO:0000313" key="3">
    <source>
        <dbReference type="Proteomes" id="UP000265354"/>
    </source>
</evidence>
<gene>
    <name evidence="2" type="ORF">SSP531S_23340</name>
</gene>
<feature type="compositionally biased region" description="Basic and acidic residues" evidence="1">
    <location>
        <begin position="58"/>
        <end position="74"/>
    </location>
</feature>
<accession>A0A388SYS2</accession>
<proteinExistence type="predicted"/>
<dbReference type="Proteomes" id="UP000265354">
    <property type="component" value="Unassembled WGS sequence"/>
</dbReference>